<dbReference type="EMBL" id="VSRR010003958">
    <property type="protein sequence ID" value="MPC38034.1"/>
    <property type="molecule type" value="Genomic_DNA"/>
</dbReference>
<gene>
    <name evidence="1" type="ORF">E2C01_031535</name>
</gene>
<reference evidence="1 2" key="1">
    <citation type="submission" date="2019-05" db="EMBL/GenBank/DDBJ databases">
        <title>Another draft genome of Portunus trituberculatus and its Hox gene families provides insights of decapod evolution.</title>
        <authorList>
            <person name="Jeong J.-H."/>
            <person name="Song I."/>
            <person name="Kim S."/>
            <person name="Choi T."/>
            <person name="Kim D."/>
            <person name="Ryu S."/>
            <person name="Kim W."/>
        </authorList>
    </citation>
    <scope>NUCLEOTIDE SEQUENCE [LARGE SCALE GENOMIC DNA]</scope>
    <source>
        <tissue evidence="1">Muscle</tissue>
    </source>
</reference>
<sequence length="203" mass="22275">MSLLLTSAPLLQTDVFNKVRRITGKYSAPSQPILLSAGRTVADPMTVADLFVEHFASVSQKDPAAPGARHRQRMESLGVNFSSTGGESYNVPFCVFELQTALSQCHDSFPGLDDIPYALLRHMLVPPPPKSPTPPRLRTTDLQCENINDHLLLLVMNEMHFPGKAAVQQAVFRSLPVVPAPVEVEGIQHILVTQAATKKMRQV</sequence>
<comment type="caution">
    <text evidence="1">The sequence shown here is derived from an EMBL/GenBank/DDBJ whole genome shotgun (WGS) entry which is preliminary data.</text>
</comment>
<proteinExistence type="predicted"/>
<dbReference type="Proteomes" id="UP000324222">
    <property type="component" value="Unassembled WGS sequence"/>
</dbReference>
<keyword evidence="2" id="KW-1185">Reference proteome</keyword>
<dbReference type="AlphaFoldDB" id="A0A5B7F0B7"/>
<name>A0A5B7F0B7_PORTR</name>
<evidence type="ECO:0000313" key="2">
    <source>
        <dbReference type="Proteomes" id="UP000324222"/>
    </source>
</evidence>
<organism evidence="1 2">
    <name type="scientific">Portunus trituberculatus</name>
    <name type="common">Swimming crab</name>
    <name type="synonym">Neptunus trituberculatus</name>
    <dbReference type="NCBI Taxonomy" id="210409"/>
    <lineage>
        <taxon>Eukaryota</taxon>
        <taxon>Metazoa</taxon>
        <taxon>Ecdysozoa</taxon>
        <taxon>Arthropoda</taxon>
        <taxon>Crustacea</taxon>
        <taxon>Multicrustacea</taxon>
        <taxon>Malacostraca</taxon>
        <taxon>Eumalacostraca</taxon>
        <taxon>Eucarida</taxon>
        <taxon>Decapoda</taxon>
        <taxon>Pleocyemata</taxon>
        <taxon>Brachyura</taxon>
        <taxon>Eubrachyura</taxon>
        <taxon>Portunoidea</taxon>
        <taxon>Portunidae</taxon>
        <taxon>Portuninae</taxon>
        <taxon>Portunus</taxon>
    </lineage>
</organism>
<accession>A0A5B7F0B7</accession>
<protein>
    <submittedName>
        <fullName evidence="1">Uncharacterized protein</fullName>
    </submittedName>
</protein>
<evidence type="ECO:0000313" key="1">
    <source>
        <dbReference type="EMBL" id="MPC38034.1"/>
    </source>
</evidence>